<name>A0A2Z4JEA6_9ACTN</name>
<dbReference type="Proteomes" id="UP000249616">
    <property type="component" value="Plasmid unnamed1"/>
</dbReference>
<dbReference type="InterPro" id="IPR016024">
    <property type="entry name" value="ARM-type_fold"/>
</dbReference>
<proteinExistence type="predicted"/>
<protein>
    <recommendedName>
        <fullName evidence="4">HEAT repeat domain-containing protein</fullName>
    </recommendedName>
</protein>
<sequence length="248" mass="27226">MTSSRSHAGAPREPDLPPYQVVLAETDWGSLQTAFGSGEDLPRVLTQLLEPDPKVQVTTLWELGELVGHQNTIYEATAPAVMYVAGILTHPAAMTRRPYRDVPIRATLLGWLASTLHDASDEIVARNKEYCPGFLAPGTTVAAFRELRPMLYRAVAPFLRDSHEDVLEAAVIAALLLAEHPALAWHRAHLAVHARRILDASSDDPNRRVAWRALAAWGHNPPGPEPLSEEAEDWGPHSDGRGDLEPPF</sequence>
<evidence type="ECO:0000313" key="3">
    <source>
        <dbReference type="Proteomes" id="UP000249616"/>
    </source>
</evidence>
<evidence type="ECO:0000256" key="1">
    <source>
        <dbReference type="SAM" id="MobiDB-lite"/>
    </source>
</evidence>
<reference evidence="3" key="1">
    <citation type="submission" date="2018-06" db="EMBL/GenBank/DDBJ databases">
        <authorList>
            <person name="Li K."/>
        </authorList>
    </citation>
    <scope>NUCLEOTIDE SEQUENCE [LARGE SCALE GENOMIC DNA]</scope>
    <source>
        <strain evidence="3">ZFG47</strain>
        <plasmid evidence="3">unnamed1</plasmid>
    </source>
</reference>
<dbReference type="SUPFAM" id="SSF48371">
    <property type="entry name" value="ARM repeat"/>
    <property type="match status" value="1"/>
</dbReference>
<keyword evidence="2" id="KW-0614">Plasmid</keyword>
<evidence type="ECO:0008006" key="4">
    <source>
        <dbReference type="Google" id="ProtNLM"/>
    </source>
</evidence>
<organism evidence="2 3">
    <name type="scientific">Streptomyces cadmiisoli</name>
    <dbReference type="NCBI Taxonomy" id="2184053"/>
    <lineage>
        <taxon>Bacteria</taxon>
        <taxon>Bacillati</taxon>
        <taxon>Actinomycetota</taxon>
        <taxon>Actinomycetes</taxon>
        <taxon>Kitasatosporales</taxon>
        <taxon>Streptomycetaceae</taxon>
        <taxon>Streptomyces</taxon>
        <taxon>Streptomyces aurantiacus group</taxon>
    </lineage>
</organism>
<geneLocation type="plasmid" evidence="2 3">
    <name>unnamed1</name>
</geneLocation>
<accession>A0A2Z4JEA6</accession>
<feature type="compositionally biased region" description="Basic and acidic residues" evidence="1">
    <location>
        <begin position="234"/>
        <end position="248"/>
    </location>
</feature>
<dbReference type="AlphaFoldDB" id="A0A2Z4JEA6"/>
<feature type="region of interest" description="Disordered" evidence="1">
    <location>
        <begin position="217"/>
        <end position="248"/>
    </location>
</feature>
<evidence type="ECO:0000313" key="2">
    <source>
        <dbReference type="EMBL" id="AWW43128.1"/>
    </source>
</evidence>
<dbReference type="RefSeq" id="WP_079001887.1">
    <property type="nucleotide sequence ID" value="NZ_CBDRHE010000045.1"/>
</dbReference>
<keyword evidence="3" id="KW-1185">Reference proteome</keyword>
<dbReference type="EMBL" id="CP030074">
    <property type="protein sequence ID" value="AWW43128.1"/>
    <property type="molecule type" value="Genomic_DNA"/>
</dbReference>
<gene>
    <name evidence="2" type="ORF">DN051_41670</name>
</gene>
<dbReference type="KEGG" id="scad:DN051_41670"/>
<dbReference type="GeneID" id="32589574"/>